<dbReference type="GO" id="GO:0000156">
    <property type="term" value="F:phosphorelay response regulator activity"/>
    <property type="evidence" value="ECO:0007669"/>
    <property type="project" value="TreeGrafter"/>
</dbReference>
<evidence type="ECO:0000256" key="3">
    <source>
        <dbReference type="ARBA" id="ARBA00023125"/>
    </source>
</evidence>
<reference evidence="7 8" key="1">
    <citation type="journal article" date="2018" name="ISME J.">
        <title>Endosymbiont genomes yield clues of tubeworm success.</title>
        <authorList>
            <person name="Li Y."/>
            <person name="Liles M.R."/>
            <person name="Halanych K.M."/>
        </authorList>
    </citation>
    <scope>NUCLEOTIDE SEQUENCE [LARGE SCALE GENOMIC DNA]</scope>
    <source>
        <strain evidence="7">A1462</strain>
    </source>
</reference>
<dbReference type="PANTHER" id="PTHR48111">
    <property type="entry name" value="REGULATOR OF RPOS"/>
    <property type="match status" value="1"/>
</dbReference>
<evidence type="ECO:0000313" key="7">
    <source>
        <dbReference type="EMBL" id="RDH85859.1"/>
    </source>
</evidence>
<evidence type="ECO:0000256" key="5">
    <source>
        <dbReference type="PROSITE-ProRule" id="PRU00169"/>
    </source>
</evidence>
<dbReference type="PANTHER" id="PTHR48111:SF22">
    <property type="entry name" value="REGULATOR OF RPOS"/>
    <property type="match status" value="1"/>
</dbReference>
<dbReference type="CDD" id="cd17574">
    <property type="entry name" value="REC_OmpR"/>
    <property type="match status" value="1"/>
</dbReference>
<organism evidence="7 8">
    <name type="scientific">endosymbiont of Escarpia spicata</name>
    <dbReference type="NCBI Taxonomy" id="2200908"/>
    <lineage>
        <taxon>Bacteria</taxon>
        <taxon>Pseudomonadati</taxon>
        <taxon>Pseudomonadota</taxon>
        <taxon>Gammaproteobacteria</taxon>
        <taxon>sulfur-oxidizing symbionts</taxon>
    </lineage>
</organism>
<dbReference type="EMBL" id="QFXE01000011">
    <property type="protein sequence ID" value="RDH85859.1"/>
    <property type="molecule type" value="Genomic_DNA"/>
</dbReference>
<evidence type="ECO:0000256" key="4">
    <source>
        <dbReference type="ARBA" id="ARBA00023163"/>
    </source>
</evidence>
<keyword evidence="8" id="KW-1185">Reference proteome</keyword>
<dbReference type="Pfam" id="PF00072">
    <property type="entry name" value="Response_reg"/>
    <property type="match status" value="1"/>
</dbReference>
<dbReference type="GO" id="GO:0032993">
    <property type="term" value="C:protein-DNA complex"/>
    <property type="evidence" value="ECO:0007669"/>
    <property type="project" value="TreeGrafter"/>
</dbReference>
<keyword evidence="1" id="KW-0902">Two-component regulatory system</keyword>
<dbReference type="PROSITE" id="PS50110">
    <property type="entry name" value="RESPONSE_REGULATORY"/>
    <property type="match status" value="1"/>
</dbReference>
<keyword evidence="5" id="KW-0597">Phosphoprotein</keyword>
<keyword evidence="2" id="KW-0805">Transcription regulation</keyword>
<dbReference type="AlphaFoldDB" id="A0A370DLS3"/>
<keyword evidence="4" id="KW-0804">Transcription</keyword>
<evidence type="ECO:0000313" key="8">
    <source>
        <dbReference type="Proteomes" id="UP000254771"/>
    </source>
</evidence>
<comment type="caution">
    <text evidence="7">The sequence shown here is derived from an EMBL/GenBank/DDBJ whole genome shotgun (WGS) entry which is preliminary data.</text>
</comment>
<dbReference type="GO" id="GO:0006355">
    <property type="term" value="P:regulation of DNA-templated transcription"/>
    <property type="evidence" value="ECO:0007669"/>
    <property type="project" value="TreeGrafter"/>
</dbReference>
<evidence type="ECO:0000256" key="2">
    <source>
        <dbReference type="ARBA" id="ARBA00023015"/>
    </source>
</evidence>
<dbReference type="Gene3D" id="3.40.50.2300">
    <property type="match status" value="1"/>
</dbReference>
<dbReference type="InterPro" id="IPR001789">
    <property type="entry name" value="Sig_transdc_resp-reg_receiver"/>
</dbReference>
<dbReference type="GO" id="GO:0005829">
    <property type="term" value="C:cytosol"/>
    <property type="evidence" value="ECO:0007669"/>
    <property type="project" value="TreeGrafter"/>
</dbReference>
<dbReference type="GO" id="GO:0000976">
    <property type="term" value="F:transcription cis-regulatory region binding"/>
    <property type="evidence" value="ECO:0007669"/>
    <property type="project" value="TreeGrafter"/>
</dbReference>
<protein>
    <recommendedName>
        <fullName evidence="6">Response regulatory domain-containing protein</fullName>
    </recommendedName>
</protein>
<keyword evidence="3" id="KW-0238">DNA-binding</keyword>
<gene>
    <name evidence="7" type="ORF">DIZ78_09740</name>
</gene>
<accession>A0A370DLS3</accession>
<sequence length="97" mass="10410">MSETDPDVVLLDINLPDISGFDILKIVRSAENDVPILVLTARSSISNRVFALDNGADDYLVKPFDTDDRGALVGCCTGIESPGETGSSNRRAQCHQS</sequence>
<evidence type="ECO:0000259" key="6">
    <source>
        <dbReference type="PROSITE" id="PS50110"/>
    </source>
</evidence>
<feature type="domain" description="Response regulatory" evidence="6">
    <location>
        <begin position="1"/>
        <end position="77"/>
    </location>
</feature>
<feature type="modified residue" description="4-aspartylphosphate" evidence="5">
    <location>
        <position position="12"/>
    </location>
</feature>
<dbReference type="Proteomes" id="UP000254771">
    <property type="component" value="Unassembled WGS sequence"/>
</dbReference>
<evidence type="ECO:0000256" key="1">
    <source>
        <dbReference type="ARBA" id="ARBA00023012"/>
    </source>
</evidence>
<dbReference type="InterPro" id="IPR039420">
    <property type="entry name" value="WalR-like"/>
</dbReference>
<name>A0A370DLS3_9GAMM</name>
<dbReference type="SUPFAM" id="SSF52172">
    <property type="entry name" value="CheY-like"/>
    <property type="match status" value="1"/>
</dbReference>
<proteinExistence type="predicted"/>
<dbReference type="InterPro" id="IPR011006">
    <property type="entry name" value="CheY-like_superfamily"/>
</dbReference>